<evidence type="ECO:0000313" key="1">
    <source>
        <dbReference type="EMBL" id="QJA94241.1"/>
    </source>
</evidence>
<dbReference type="EMBL" id="MT143215">
    <property type="protein sequence ID" value="QJA94241.1"/>
    <property type="molecule type" value="Genomic_DNA"/>
</dbReference>
<organism evidence="1">
    <name type="scientific">viral metagenome</name>
    <dbReference type="NCBI Taxonomy" id="1070528"/>
    <lineage>
        <taxon>unclassified sequences</taxon>
        <taxon>metagenomes</taxon>
        <taxon>organismal metagenomes</taxon>
    </lineage>
</organism>
<name>A0A6M3LMG6_9ZZZZ</name>
<gene>
    <name evidence="1" type="ORF">MM415B03915_0005</name>
</gene>
<sequence length="96" mass="10797">MHKYELATHKTTEVMAVNAITNDTVTVWLNKVREAGKYVDGDGVNSSIERVAKILVELINEIKAGKVDREVISELAKKQNITASLVIAQHRLERKR</sequence>
<accession>A0A6M3LMG6</accession>
<reference evidence="1" key="1">
    <citation type="submission" date="2020-03" db="EMBL/GenBank/DDBJ databases">
        <title>The deep terrestrial virosphere.</title>
        <authorList>
            <person name="Holmfeldt K."/>
            <person name="Nilsson E."/>
            <person name="Simone D."/>
            <person name="Lopez-Fernandez M."/>
            <person name="Wu X."/>
            <person name="de Brujin I."/>
            <person name="Lundin D."/>
            <person name="Andersson A."/>
            <person name="Bertilsson S."/>
            <person name="Dopson M."/>
        </authorList>
    </citation>
    <scope>NUCLEOTIDE SEQUENCE</scope>
    <source>
        <strain evidence="1">MM415B03915</strain>
    </source>
</reference>
<proteinExistence type="predicted"/>
<dbReference type="AlphaFoldDB" id="A0A6M3LMG6"/>
<protein>
    <submittedName>
        <fullName evidence="1">Uncharacterized protein</fullName>
    </submittedName>
</protein>